<keyword evidence="1" id="KW-0732">Signal</keyword>
<dbReference type="SMART" id="SM00216">
    <property type="entry name" value="VWD"/>
    <property type="match status" value="1"/>
</dbReference>
<dbReference type="InterPro" id="IPR001846">
    <property type="entry name" value="VWF_type-D"/>
</dbReference>
<dbReference type="Proteomes" id="UP000694865">
    <property type="component" value="Unplaced"/>
</dbReference>
<name>A0ABM0MWX2_SACKO</name>
<dbReference type="Pfam" id="PF00094">
    <property type="entry name" value="VWD"/>
    <property type="match status" value="1"/>
</dbReference>
<evidence type="ECO:0000313" key="4">
    <source>
        <dbReference type="RefSeq" id="XP_006824513.1"/>
    </source>
</evidence>
<evidence type="ECO:0000313" key="3">
    <source>
        <dbReference type="Proteomes" id="UP000694865"/>
    </source>
</evidence>
<dbReference type="PANTHER" id="PTHR37860:SF1">
    <property type="match status" value="1"/>
</dbReference>
<reference evidence="4" key="1">
    <citation type="submission" date="2025-08" db="UniProtKB">
        <authorList>
            <consortium name="RefSeq"/>
        </authorList>
    </citation>
    <scope>IDENTIFICATION</scope>
    <source>
        <tissue evidence="4">Testes</tissue>
    </source>
</reference>
<feature type="chain" id="PRO_5047040453" evidence="1">
    <location>
        <begin position="29"/>
        <end position="506"/>
    </location>
</feature>
<proteinExistence type="predicted"/>
<organism evidence="3 4">
    <name type="scientific">Saccoglossus kowalevskii</name>
    <name type="common">Acorn worm</name>
    <dbReference type="NCBI Taxonomy" id="10224"/>
    <lineage>
        <taxon>Eukaryota</taxon>
        <taxon>Metazoa</taxon>
        <taxon>Hemichordata</taxon>
        <taxon>Enteropneusta</taxon>
        <taxon>Harrimaniidae</taxon>
        <taxon>Saccoglossus</taxon>
    </lineage>
</organism>
<sequence>MFCFLEELTAKMIKLVSCISLLIVGCSSLSVNNETKSHYVDVAIERYQRGSSFEFEYADTDLNGRVDCHSECGGIIESTCQQGMEQVSCYRPQGKLCCVDSSCRAEGGICHPPPARENEISLGPDLCMAAGSECFAKKCDAGPCHGICANTCPDGTTPLNLPLRKKCRCPDKETCCVDENSCETNTLCDDGKCKEFCAKDEQQCQDRPCFCTNNIKSCCVKKCTEGADGCAAQYPGRGKCREECKKDKGEITMPGNVCKFGCKCCKSPIACEELCGGTCETACPTTTNEDGLPLFFTPAHCFCPAKKTCCVKRGHGGNGVTYGDPHYRTFDGLVFHFHGPCSYVLFQDCVKNPTFFVIAHHVPGIDSKGHHKAFVNALTIHIFHTVIDLNNIDVKVNDTSVLSRMPLKLEPKMEIYVDEKLNRVIVKCQDMFTISWNGNGAIQSTIERNLHGKVCGLLGDADGDDGNDLKMMQPGGTLEYTEDVNKFGYSWEVPASCNSSEMSTNL</sequence>
<dbReference type="PROSITE" id="PS51233">
    <property type="entry name" value="VWFD"/>
    <property type="match status" value="1"/>
</dbReference>
<evidence type="ECO:0000256" key="1">
    <source>
        <dbReference type="SAM" id="SignalP"/>
    </source>
</evidence>
<feature type="signal peptide" evidence="1">
    <location>
        <begin position="1"/>
        <end position="28"/>
    </location>
</feature>
<dbReference type="GeneID" id="102802462"/>
<dbReference type="PANTHER" id="PTHR37860">
    <property type="entry name" value="AGAP008810-PA"/>
    <property type="match status" value="1"/>
</dbReference>
<keyword evidence="3" id="KW-1185">Reference proteome</keyword>
<gene>
    <name evidence="4" type="primary">LOC102802462</name>
</gene>
<protein>
    <submittedName>
        <fullName evidence="4">SCO-spondin-like</fullName>
    </submittedName>
</protein>
<evidence type="ECO:0000259" key="2">
    <source>
        <dbReference type="PROSITE" id="PS51233"/>
    </source>
</evidence>
<dbReference type="RefSeq" id="XP_006824513.1">
    <property type="nucleotide sequence ID" value="XM_006824450.1"/>
</dbReference>
<feature type="domain" description="VWFD" evidence="2">
    <location>
        <begin position="317"/>
        <end position="498"/>
    </location>
</feature>
<accession>A0ABM0MWX2</accession>